<dbReference type="AlphaFoldDB" id="A0A1S2M9F9"/>
<keyword evidence="4" id="KW-1185">Reference proteome</keyword>
<dbReference type="RefSeq" id="WP_071388036.1">
    <property type="nucleotide sequence ID" value="NZ_MLQS01000001.1"/>
</dbReference>
<dbReference type="InterPro" id="IPR028976">
    <property type="entry name" value="CheC-like_sf"/>
</dbReference>
<dbReference type="Gene3D" id="3.40.1550.10">
    <property type="entry name" value="CheC-like"/>
    <property type="match status" value="1"/>
</dbReference>
<sequence length="154" mass="16723">MNAKHVNAICRATESIFVNHFGVEVKPLKPRVQNSEVSSNQVSVILGINGQLNGQIICSLDVQTAKNIVGVMMGGMTIDELDDMAWSAIQEFGNWVAGTTATELSKEDVIIDVTPPIINEGTSKYRSSKLFITVPLQTQIGLLDVHISVKEEGQ</sequence>
<comment type="caution">
    <text evidence="3">The sequence shown here is derived from an EMBL/GenBank/DDBJ whole genome shotgun (WGS) entry which is preliminary data.</text>
</comment>
<reference evidence="3 4" key="1">
    <citation type="submission" date="2016-10" db="EMBL/GenBank/DDBJ databases">
        <title>Draft genome sequences of four alkaliphilic bacteria belonging to the Anaerobacillus genus.</title>
        <authorList>
            <person name="Bassil N.M."/>
            <person name="Lloyd J.R."/>
        </authorList>
    </citation>
    <scope>NUCLEOTIDE SEQUENCE [LARGE SCALE GENOMIC DNA]</scope>
    <source>
        <strain evidence="3 4">DSM 22531</strain>
    </source>
</reference>
<name>A0A1S2M9F9_9BACI</name>
<dbReference type="Proteomes" id="UP000180057">
    <property type="component" value="Unassembled WGS sequence"/>
</dbReference>
<dbReference type="InterPro" id="IPR038756">
    <property type="entry name" value="CheX-like"/>
</dbReference>
<protein>
    <submittedName>
        <fullName evidence="3">Chemotaxis protein CheX</fullName>
    </submittedName>
</protein>
<evidence type="ECO:0000256" key="1">
    <source>
        <dbReference type="ARBA" id="ARBA00022500"/>
    </source>
</evidence>
<dbReference type="OrthoDB" id="9788100at2"/>
<feature type="domain" description="Chemotaxis phosphatase CheX-like" evidence="2">
    <location>
        <begin position="42"/>
        <end position="124"/>
    </location>
</feature>
<dbReference type="GO" id="GO:0006935">
    <property type="term" value="P:chemotaxis"/>
    <property type="evidence" value="ECO:0007669"/>
    <property type="project" value="UniProtKB-KW"/>
</dbReference>
<proteinExistence type="predicted"/>
<organism evidence="3 4">
    <name type="scientific">Anaerobacillus alkalidiazotrophicus</name>
    <dbReference type="NCBI Taxonomy" id="472963"/>
    <lineage>
        <taxon>Bacteria</taxon>
        <taxon>Bacillati</taxon>
        <taxon>Bacillota</taxon>
        <taxon>Bacilli</taxon>
        <taxon>Bacillales</taxon>
        <taxon>Bacillaceae</taxon>
        <taxon>Anaerobacillus</taxon>
    </lineage>
</organism>
<evidence type="ECO:0000313" key="4">
    <source>
        <dbReference type="Proteomes" id="UP000180057"/>
    </source>
</evidence>
<gene>
    <name evidence="3" type="ORF">BKP45_01205</name>
</gene>
<keyword evidence="1" id="KW-0145">Chemotaxis</keyword>
<dbReference type="SUPFAM" id="SSF103039">
    <property type="entry name" value="CheC-like"/>
    <property type="match status" value="1"/>
</dbReference>
<evidence type="ECO:0000313" key="3">
    <source>
        <dbReference type="EMBL" id="OIJ21422.1"/>
    </source>
</evidence>
<dbReference type="EMBL" id="MLQS01000001">
    <property type="protein sequence ID" value="OIJ21422.1"/>
    <property type="molecule type" value="Genomic_DNA"/>
</dbReference>
<dbReference type="PANTHER" id="PTHR39452">
    <property type="entry name" value="CHEY-P PHOSPHATASE CHEX"/>
    <property type="match status" value="1"/>
</dbReference>
<dbReference type="CDD" id="cd17906">
    <property type="entry name" value="CheX"/>
    <property type="match status" value="1"/>
</dbReference>
<dbReference type="PANTHER" id="PTHR39452:SF1">
    <property type="entry name" value="CHEY-P PHOSPHATASE CHEX"/>
    <property type="match status" value="1"/>
</dbReference>
<accession>A0A1S2M9F9</accession>
<dbReference type="InterPro" id="IPR028051">
    <property type="entry name" value="CheX-like_dom"/>
</dbReference>
<dbReference type="Pfam" id="PF13690">
    <property type="entry name" value="CheX"/>
    <property type="match status" value="1"/>
</dbReference>
<dbReference type="STRING" id="472963.BKP45_01205"/>
<evidence type="ECO:0000259" key="2">
    <source>
        <dbReference type="Pfam" id="PF13690"/>
    </source>
</evidence>